<organism evidence="5 6">
    <name type="scientific">Aspergillus nanangensis</name>
    <dbReference type="NCBI Taxonomy" id="2582783"/>
    <lineage>
        <taxon>Eukaryota</taxon>
        <taxon>Fungi</taxon>
        <taxon>Dikarya</taxon>
        <taxon>Ascomycota</taxon>
        <taxon>Pezizomycotina</taxon>
        <taxon>Eurotiomycetes</taxon>
        <taxon>Eurotiomycetidae</taxon>
        <taxon>Eurotiales</taxon>
        <taxon>Aspergillaceae</taxon>
        <taxon>Aspergillus</taxon>
        <taxon>Aspergillus subgen. Circumdati</taxon>
    </lineage>
</organism>
<gene>
    <name evidence="5" type="ORF">FE257_004780</name>
</gene>
<sequence>MTIPAVEFGTTYQLPKIPISLPLECHPDLERREPDFNAWARPYLRNHFGESVDHCPQTDGVLTEREILWGAMVYPHCLPERFFALEIAMIWLTVMDDVFTARTVQTDKTSRVALAQRLSSVFDGSVPPESSLERMFVAGMDLTHQHPSVDVQSRIVRRFQELLEMLGTESDETITTFNNMDSYLEYRRVNLFGIILLTLTEWAVGIDVGDIIDGDHNLQTARDLVINHMILVNDIFSFPKEQQHGETMNSVWFLVGQQDLSLQESLDKIAQLAIETEARFLAIRDQILAGPLGQHPDVPKYLREIGHAIPGNSRYHRQSSRYFGATRELPDADPGPTVSEPIILYRREFDYKPNDMPNLNISAPK</sequence>
<dbReference type="SFLD" id="SFLDG01020">
    <property type="entry name" value="Terpene_Cyclase_Like_2"/>
    <property type="match status" value="1"/>
</dbReference>
<reference evidence="5" key="2">
    <citation type="submission" date="2020-02" db="EMBL/GenBank/DDBJ databases">
        <authorList>
            <person name="Gilchrist C.L.M."/>
            <person name="Chooi Y.-H."/>
        </authorList>
    </citation>
    <scope>NUCLEOTIDE SEQUENCE</scope>
    <source>
        <strain evidence="5">MST-FP2251</strain>
    </source>
</reference>
<dbReference type="InterPro" id="IPR008949">
    <property type="entry name" value="Isoprenoid_synthase_dom_sf"/>
</dbReference>
<protein>
    <recommendedName>
        <fullName evidence="4">Terpene synthase</fullName>
        <ecNumber evidence="4">4.2.3.-</ecNumber>
    </recommendedName>
</protein>
<keyword evidence="4" id="KW-0456">Lyase</keyword>
<comment type="caution">
    <text evidence="5">The sequence shown here is derived from an EMBL/GenBank/DDBJ whole genome shotgun (WGS) entry which is preliminary data.</text>
</comment>
<comment type="similarity">
    <text evidence="2 4">Belongs to the terpene synthase family.</text>
</comment>
<dbReference type="GO" id="GO:0008299">
    <property type="term" value="P:isoprenoid biosynthetic process"/>
    <property type="evidence" value="ECO:0007669"/>
    <property type="project" value="UniProtKB-ARBA"/>
</dbReference>
<dbReference type="Pfam" id="PF19086">
    <property type="entry name" value="Terpene_syn_C_2"/>
    <property type="match status" value="1"/>
</dbReference>
<keyword evidence="6" id="KW-1185">Reference proteome</keyword>
<dbReference type="PANTHER" id="PTHR35201:SF4">
    <property type="entry name" value="BETA-PINACENE SYNTHASE-RELATED"/>
    <property type="match status" value="1"/>
</dbReference>
<dbReference type="GO" id="GO:0046872">
    <property type="term" value="F:metal ion binding"/>
    <property type="evidence" value="ECO:0007669"/>
    <property type="project" value="UniProtKB-KW"/>
</dbReference>
<evidence type="ECO:0000256" key="1">
    <source>
        <dbReference type="ARBA" id="ARBA00001946"/>
    </source>
</evidence>
<dbReference type="Gene3D" id="1.10.600.10">
    <property type="entry name" value="Farnesyl Diphosphate Synthase"/>
    <property type="match status" value="1"/>
</dbReference>
<dbReference type="SFLD" id="SFLDS00005">
    <property type="entry name" value="Isoprenoid_Synthase_Type_I"/>
    <property type="match status" value="1"/>
</dbReference>
<dbReference type="PANTHER" id="PTHR35201">
    <property type="entry name" value="TERPENE SYNTHASE"/>
    <property type="match status" value="1"/>
</dbReference>
<keyword evidence="4" id="KW-0479">Metal-binding</keyword>
<dbReference type="SUPFAM" id="SSF48576">
    <property type="entry name" value="Terpenoid synthases"/>
    <property type="match status" value="1"/>
</dbReference>
<comment type="cofactor">
    <cofactor evidence="1 4">
        <name>Mg(2+)</name>
        <dbReference type="ChEBI" id="CHEBI:18420"/>
    </cofactor>
</comment>
<proteinExistence type="inferred from homology"/>
<name>A0AAD4CRG3_ASPNN</name>
<accession>A0AAD4CRG3</accession>
<evidence type="ECO:0000256" key="3">
    <source>
        <dbReference type="ARBA" id="ARBA00022842"/>
    </source>
</evidence>
<dbReference type="InterPro" id="IPR034686">
    <property type="entry name" value="Terpene_cyclase-like_2"/>
</dbReference>
<evidence type="ECO:0000256" key="4">
    <source>
        <dbReference type="RuleBase" id="RU366034"/>
    </source>
</evidence>
<dbReference type="EMBL" id="VCAU01000020">
    <property type="protein sequence ID" value="KAF9891216.1"/>
    <property type="molecule type" value="Genomic_DNA"/>
</dbReference>
<evidence type="ECO:0000256" key="2">
    <source>
        <dbReference type="ARBA" id="ARBA00006333"/>
    </source>
</evidence>
<evidence type="ECO:0000313" key="5">
    <source>
        <dbReference type="EMBL" id="KAF9891216.1"/>
    </source>
</evidence>
<evidence type="ECO:0000313" key="6">
    <source>
        <dbReference type="Proteomes" id="UP001194746"/>
    </source>
</evidence>
<dbReference type="EC" id="4.2.3.-" evidence="4"/>
<keyword evidence="3 4" id="KW-0460">Magnesium</keyword>
<dbReference type="GO" id="GO:0010333">
    <property type="term" value="F:terpene synthase activity"/>
    <property type="evidence" value="ECO:0007669"/>
    <property type="project" value="InterPro"/>
</dbReference>
<reference evidence="5" key="1">
    <citation type="journal article" date="2019" name="Beilstein J. Org. Chem.">
        <title>Nanangenines: drimane sesquiterpenoids as the dominant metabolite cohort of a novel Australian fungus, Aspergillus nanangensis.</title>
        <authorList>
            <person name="Lacey H.J."/>
            <person name="Gilchrist C.L.M."/>
            <person name="Crombie A."/>
            <person name="Kalaitzis J.A."/>
            <person name="Vuong D."/>
            <person name="Rutledge P.J."/>
            <person name="Turner P."/>
            <person name="Pitt J.I."/>
            <person name="Lacey E."/>
            <person name="Chooi Y.H."/>
            <person name="Piggott A.M."/>
        </authorList>
    </citation>
    <scope>NUCLEOTIDE SEQUENCE</scope>
    <source>
        <strain evidence="5">MST-FP2251</strain>
    </source>
</reference>
<dbReference type="Proteomes" id="UP001194746">
    <property type="component" value="Unassembled WGS sequence"/>
</dbReference>
<dbReference type="AlphaFoldDB" id="A0AAD4CRG3"/>